<name>A0A365XSC8_9BACT</name>
<dbReference type="Proteomes" id="UP000253410">
    <property type="component" value="Unassembled WGS sequence"/>
</dbReference>
<accession>A0A365XSC8</accession>
<feature type="domain" description="VWA-like" evidence="1">
    <location>
        <begin position="289"/>
        <end position="392"/>
    </location>
</feature>
<evidence type="ECO:0000313" key="4">
    <source>
        <dbReference type="Proteomes" id="UP000253410"/>
    </source>
</evidence>
<reference evidence="3 4" key="1">
    <citation type="submission" date="2018-05" db="EMBL/GenBank/DDBJ databases">
        <title>Chitinophaga sp. K3CV102501T nov., isolated from isolated from a monsoon evergreen broad-leaved forest soil.</title>
        <authorList>
            <person name="Lv Y."/>
        </authorList>
    </citation>
    <scope>NUCLEOTIDE SEQUENCE [LARGE SCALE GENOMIC DNA]</scope>
    <source>
        <strain evidence="3 4">GDMCC 1.1325</strain>
    </source>
</reference>
<evidence type="ECO:0000259" key="1">
    <source>
        <dbReference type="Pfam" id="PF09967"/>
    </source>
</evidence>
<evidence type="ECO:0000313" key="3">
    <source>
        <dbReference type="EMBL" id="RBL89267.1"/>
    </source>
</evidence>
<comment type="caution">
    <text evidence="3">The sequence shown here is derived from an EMBL/GenBank/DDBJ whole genome shotgun (WGS) entry which is preliminary data.</text>
</comment>
<dbReference type="AlphaFoldDB" id="A0A365XSC8"/>
<protein>
    <recommendedName>
        <fullName evidence="5">Metallopeptidase domain-containing protein</fullName>
    </recommendedName>
</protein>
<organism evidence="3 4">
    <name type="scientific">Chitinophaga flava</name>
    <dbReference type="NCBI Taxonomy" id="2259036"/>
    <lineage>
        <taxon>Bacteria</taxon>
        <taxon>Pseudomonadati</taxon>
        <taxon>Bacteroidota</taxon>
        <taxon>Chitinophagia</taxon>
        <taxon>Chitinophagales</taxon>
        <taxon>Chitinophagaceae</taxon>
        <taxon>Chitinophaga</taxon>
    </lineage>
</organism>
<gene>
    <name evidence="3" type="ORF">DF182_22350</name>
</gene>
<evidence type="ECO:0000259" key="2">
    <source>
        <dbReference type="Pfam" id="PF13203"/>
    </source>
</evidence>
<dbReference type="InterPro" id="IPR025154">
    <property type="entry name" value="Put_metallopeptidase_dom"/>
</dbReference>
<dbReference type="PANTHER" id="PTHR38730">
    <property type="entry name" value="SLL7028 PROTEIN"/>
    <property type="match status" value="1"/>
</dbReference>
<dbReference type="OrthoDB" id="9809382at2"/>
<evidence type="ECO:0008006" key="5">
    <source>
        <dbReference type="Google" id="ProtNLM"/>
    </source>
</evidence>
<dbReference type="RefSeq" id="WP_113618011.1">
    <property type="nucleotide sequence ID" value="NZ_QFFJ01000002.1"/>
</dbReference>
<dbReference type="Pfam" id="PF13203">
    <property type="entry name" value="DUF2201_N"/>
    <property type="match status" value="1"/>
</dbReference>
<proteinExistence type="predicted"/>
<keyword evidence="4" id="KW-1185">Reference proteome</keyword>
<dbReference type="EMBL" id="QFFJ01000002">
    <property type="protein sequence ID" value="RBL89267.1"/>
    <property type="molecule type" value="Genomic_DNA"/>
</dbReference>
<dbReference type="InterPro" id="IPR018698">
    <property type="entry name" value="VWA-like_dom"/>
</dbReference>
<dbReference type="PANTHER" id="PTHR38730:SF1">
    <property type="entry name" value="SLL7028 PROTEIN"/>
    <property type="match status" value="1"/>
</dbReference>
<dbReference type="Pfam" id="PF09967">
    <property type="entry name" value="DUF2201"/>
    <property type="match status" value="1"/>
</dbReference>
<feature type="domain" description="Putative metallopeptidase" evidence="2">
    <location>
        <begin position="57"/>
        <end position="274"/>
    </location>
</feature>
<sequence length="415" mass="47922">MQVQPGNPIDHRRILEEVTRTSIALLMQEPFYSHFFAAINKEVTSPDAEVQTMAVGLRERGHTLYINPVFWDQFFTDKRHRYGVVKHEVLHIVFKHTLVNEPQADRLLVNIAMDIVVNQYIDPALLPTESVFMEKFPELNMIAGQTWQYYYEKLLHLRDNPDQYKDCECARTLCSITENSHGMERHKKWKEIYDRNKLLKDLTDVEIDNLIRIARAKTSAKGYGSLPSAFRSYLESILIKNKPLVDWRRVIRLFSESSSKTKVRNTLKRPSRRYGTNPGIKIRKQKKLLVAVDTSGSIDMKELGLFFNEIHHIWRQGAEIMVLECDAAVQQVYTYKGIPPDFVKGRGGTDFNPPIQYGNEIFRPDGLIYFTDGVAPLPEVIPRFPLLWVISSDGITPDSDTFRQLPGRKARLIAS</sequence>